<dbReference type="AlphaFoldDB" id="A0A409VNL6"/>
<organism evidence="1 2">
    <name type="scientific">Psilocybe cyanescens</name>
    <dbReference type="NCBI Taxonomy" id="93625"/>
    <lineage>
        <taxon>Eukaryota</taxon>
        <taxon>Fungi</taxon>
        <taxon>Dikarya</taxon>
        <taxon>Basidiomycota</taxon>
        <taxon>Agaricomycotina</taxon>
        <taxon>Agaricomycetes</taxon>
        <taxon>Agaricomycetidae</taxon>
        <taxon>Agaricales</taxon>
        <taxon>Agaricineae</taxon>
        <taxon>Strophariaceae</taxon>
        <taxon>Psilocybe</taxon>
    </lineage>
</organism>
<gene>
    <name evidence="1" type="ORF">CVT25_010289</name>
</gene>
<sequence>MPHRLTTFRRYRISNDVLMIILDKLNPVTLYRTCQAFQRVYALVMEYQHLRYKFELAVVGMRDGPASSSTRSPLIRLQVLLSYKKDWPRLDWTDEQKIRIPVTATQVSVSGDFLYYVGGQSLDLVELPSCRTNRPPSQTRHLRYNTSQSDGVAIDTLQSLIVASQTYSGAGGQIGLRLKIRNLWNFDKHPRASSAYYDCSTHVTQPVAKVSIVISGNRVVVTLDFIGGLTKHLLLDWCTLQAMWLEEQDVILLSSYSLLGIRKVHSKMSLYLYNIYDMRNVAIEREFELPAIWARSIMRFGRNSSPNSDSSAPSSALFYSDPSARVLLLTAKQTGPSGNGMHWMFINESFFRPTTHADRRSVPWSYWSQFCLIKDFPNSTLVDNPQVVGSRVIYLEKDGTHSSRGYERSRLSIVDFSPNAEVTTPPTRTWTLIGKMSPLRPNETHREFPPTTTNGLAVDRIHATEDNVIVLLVCIC</sequence>
<dbReference type="Proteomes" id="UP000283269">
    <property type="component" value="Unassembled WGS sequence"/>
</dbReference>
<name>A0A409VNL6_PSICY</name>
<comment type="caution">
    <text evidence="1">The sequence shown here is derived from an EMBL/GenBank/DDBJ whole genome shotgun (WGS) entry which is preliminary data.</text>
</comment>
<dbReference type="OrthoDB" id="2893272at2759"/>
<evidence type="ECO:0000313" key="2">
    <source>
        <dbReference type="Proteomes" id="UP000283269"/>
    </source>
</evidence>
<evidence type="ECO:0000313" key="1">
    <source>
        <dbReference type="EMBL" id="PPQ67850.1"/>
    </source>
</evidence>
<accession>A0A409VNL6</accession>
<dbReference type="InParanoid" id="A0A409VNL6"/>
<reference evidence="1 2" key="1">
    <citation type="journal article" date="2018" name="Evol. Lett.">
        <title>Horizontal gene cluster transfer increased hallucinogenic mushroom diversity.</title>
        <authorList>
            <person name="Reynolds H.T."/>
            <person name="Vijayakumar V."/>
            <person name="Gluck-Thaler E."/>
            <person name="Korotkin H.B."/>
            <person name="Matheny P.B."/>
            <person name="Slot J.C."/>
        </authorList>
    </citation>
    <scope>NUCLEOTIDE SEQUENCE [LARGE SCALE GENOMIC DNA]</scope>
    <source>
        <strain evidence="1 2">2631</strain>
    </source>
</reference>
<protein>
    <submittedName>
        <fullName evidence="1">Uncharacterized protein</fullName>
    </submittedName>
</protein>
<proteinExistence type="predicted"/>
<dbReference type="EMBL" id="NHYD01003968">
    <property type="protein sequence ID" value="PPQ67850.1"/>
    <property type="molecule type" value="Genomic_DNA"/>
</dbReference>
<keyword evidence="2" id="KW-1185">Reference proteome</keyword>